<accession>A0A1X0RKL2</accession>
<proteinExistence type="predicted"/>
<dbReference type="AlphaFoldDB" id="A0A1X0RKL2"/>
<feature type="signal peptide" evidence="1">
    <location>
        <begin position="1"/>
        <end position="17"/>
    </location>
</feature>
<reference evidence="2 3" key="1">
    <citation type="journal article" date="2016" name="Proc. Natl. Acad. Sci. U.S.A.">
        <title>Lipid metabolic changes in an early divergent fungus govern the establishment of a mutualistic symbiosis with endobacteria.</title>
        <authorList>
            <person name="Lastovetsky O.A."/>
            <person name="Gaspar M.L."/>
            <person name="Mondo S.J."/>
            <person name="LaButti K.M."/>
            <person name="Sandor L."/>
            <person name="Grigoriev I.V."/>
            <person name="Henry S.A."/>
            <person name="Pawlowska T.E."/>
        </authorList>
    </citation>
    <scope>NUCLEOTIDE SEQUENCE [LARGE SCALE GENOMIC DNA]</scope>
    <source>
        <strain evidence="2 3">ATCC 11559</strain>
    </source>
</reference>
<evidence type="ECO:0000313" key="2">
    <source>
        <dbReference type="EMBL" id="ORE12577.1"/>
    </source>
</evidence>
<protein>
    <submittedName>
        <fullName evidence="2">Uncharacterized protein</fullName>
    </submittedName>
</protein>
<keyword evidence="1" id="KW-0732">Signal</keyword>
<dbReference type="VEuPathDB" id="FungiDB:BCV72DRAFT_42174"/>
<organism evidence="2 3">
    <name type="scientific">Rhizopus microsporus</name>
    <dbReference type="NCBI Taxonomy" id="58291"/>
    <lineage>
        <taxon>Eukaryota</taxon>
        <taxon>Fungi</taxon>
        <taxon>Fungi incertae sedis</taxon>
        <taxon>Mucoromycota</taxon>
        <taxon>Mucoromycotina</taxon>
        <taxon>Mucoromycetes</taxon>
        <taxon>Mucorales</taxon>
        <taxon>Mucorineae</taxon>
        <taxon>Rhizopodaceae</taxon>
        <taxon>Rhizopus</taxon>
    </lineage>
</organism>
<dbReference type="EMBL" id="KV921639">
    <property type="protein sequence ID" value="ORE12577.1"/>
    <property type="molecule type" value="Genomic_DNA"/>
</dbReference>
<evidence type="ECO:0000256" key="1">
    <source>
        <dbReference type="SAM" id="SignalP"/>
    </source>
</evidence>
<feature type="chain" id="PRO_5012236314" evidence="1">
    <location>
        <begin position="18"/>
        <end position="131"/>
    </location>
</feature>
<dbReference type="Proteomes" id="UP000242381">
    <property type="component" value="Unassembled WGS sequence"/>
</dbReference>
<evidence type="ECO:0000313" key="3">
    <source>
        <dbReference type="Proteomes" id="UP000242381"/>
    </source>
</evidence>
<gene>
    <name evidence="2" type="ORF">BCV71DRAFT_85975</name>
</gene>
<name>A0A1X0RKL2_RHIZD</name>
<sequence length="131" mass="15271">MKVAVLILFLIYSSCIAMHEKRTPPFGIVEDGNRRLGNYTYSHETVNKPTYSCYSIRECEVCSPLEKKTQPYCSEFGNKQAVRCEWDDPELADRKSQTMIYDDDSISLPSFQPCPRVKMIEQKRLIRFECL</sequence>